<sequence>MELYRYLHLFVGVWNSTLDISPMVEAPLWANVKRSGSKKYMLPPNSAEAKENSIGAREFSRSSLPISNFTEFLRSTVTMFFERLDKMIDMIETNSPSNFSYRIFSGF</sequence>
<dbReference type="EMBL" id="CAKMMF010000018">
    <property type="protein sequence ID" value="CAH1210765.1"/>
    <property type="molecule type" value="Genomic_DNA"/>
</dbReference>
<organism evidence="1 2">
    <name type="scientific">Paenibacillus plantiphilus</name>
    <dbReference type="NCBI Taxonomy" id="2905650"/>
    <lineage>
        <taxon>Bacteria</taxon>
        <taxon>Bacillati</taxon>
        <taxon>Bacillota</taxon>
        <taxon>Bacilli</taxon>
        <taxon>Bacillales</taxon>
        <taxon>Paenibacillaceae</taxon>
        <taxon>Paenibacillus</taxon>
    </lineage>
</organism>
<accession>A0ABM9CEP4</accession>
<reference evidence="1" key="1">
    <citation type="submission" date="2022-01" db="EMBL/GenBank/DDBJ databases">
        <authorList>
            <person name="Criscuolo A."/>
        </authorList>
    </citation>
    <scope>NUCLEOTIDE SEQUENCE</scope>
    <source>
        <strain evidence="1">CIP111893</strain>
    </source>
</reference>
<dbReference type="Proteomes" id="UP000838686">
    <property type="component" value="Unassembled WGS sequence"/>
</dbReference>
<evidence type="ECO:0000313" key="2">
    <source>
        <dbReference type="Proteomes" id="UP000838686"/>
    </source>
</evidence>
<protein>
    <submittedName>
        <fullName evidence="1">Uncharacterized protein</fullName>
    </submittedName>
</protein>
<proteinExistence type="predicted"/>
<gene>
    <name evidence="1" type="ORF">PAECIP111893_03268</name>
</gene>
<keyword evidence="2" id="KW-1185">Reference proteome</keyword>
<name>A0ABM9CEP4_9BACL</name>
<evidence type="ECO:0000313" key="1">
    <source>
        <dbReference type="EMBL" id="CAH1210765.1"/>
    </source>
</evidence>
<comment type="caution">
    <text evidence="1">The sequence shown here is derived from an EMBL/GenBank/DDBJ whole genome shotgun (WGS) entry which is preliminary data.</text>
</comment>